<dbReference type="AlphaFoldDB" id="A0A2N9EVS4"/>
<dbReference type="InterPro" id="IPR019557">
    <property type="entry name" value="AminoTfrase-like_pln_mobile"/>
</dbReference>
<feature type="region of interest" description="Disordered" evidence="1">
    <location>
        <begin position="366"/>
        <end position="386"/>
    </location>
</feature>
<dbReference type="PANTHER" id="PTHR46033:SF8">
    <property type="entry name" value="PROTEIN MAINTENANCE OF MERISTEMS-LIKE"/>
    <property type="match status" value="1"/>
</dbReference>
<dbReference type="EMBL" id="OIVN01000347">
    <property type="protein sequence ID" value="SPC78751.1"/>
    <property type="molecule type" value="Genomic_DNA"/>
</dbReference>
<feature type="domain" description="Aminotransferase-like plant mobile" evidence="2">
    <location>
        <begin position="58"/>
        <end position="218"/>
    </location>
</feature>
<evidence type="ECO:0000259" key="2">
    <source>
        <dbReference type="Pfam" id="PF10536"/>
    </source>
</evidence>
<name>A0A2N9EVS4_FAGSY</name>
<feature type="compositionally biased region" description="Low complexity" evidence="1">
    <location>
        <begin position="366"/>
        <end position="383"/>
    </location>
</feature>
<dbReference type="GO" id="GO:0010073">
    <property type="term" value="P:meristem maintenance"/>
    <property type="evidence" value="ECO:0007669"/>
    <property type="project" value="InterPro"/>
</dbReference>
<evidence type="ECO:0000313" key="3">
    <source>
        <dbReference type="EMBL" id="SPC78751.1"/>
    </source>
</evidence>
<gene>
    <name evidence="3" type="ORF">FSB_LOCUS6633</name>
</gene>
<sequence length="424" mass="47777">MEPSLIDDGVSTRQVAHRSDNIWKTHDSTPLTCRRREATLARSGLNNPRIVSYLRRVGFYGLSRLPFIKLDWHLITALVERWRPETHTFHLPSGEMTITLEDVSIQLGLPVDGLPVTRLTDLKWRELCIRLLGVDPPSPQLSGSRLSLNWLAQQFPPLATDADDVTVERYARMYILQLMGGSIFADKSQDKVHLMFLTLLEDFDVAGKYSWGGATLAWFLPHCATEVDYGGILSLSLTFRDNLYREVVWQPYSDEVIADLLEYCTVGKEIWRTVAPLICFHIVEKHYPDRNRREHIASADPQVGLMDENDEYMKWYRRITRRFISPMGALIDAMTSSLARIRELAEPESEIFTIACAALALDSSTSTTTTPQPVAAPSTSTTPTPEPFVTHPLLPMLPLPLVPPLPPSPLLPHPLVPPLPLSLL</sequence>
<reference evidence="3" key="1">
    <citation type="submission" date="2018-02" db="EMBL/GenBank/DDBJ databases">
        <authorList>
            <person name="Cohen D.B."/>
            <person name="Kent A.D."/>
        </authorList>
    </citation>
    <scope>NUCLEOTIDE SEQUENCE</scope>
</reference>
<organism evidence="3">
    <name type="scientific">Fagus sylvatica</name>
    <name type="common">Beechnut</name>
    <dbReference type="NCBI Taxonomy" id="28930"/>
    <lineage>
        <taxon>Eukaryota</taxon>
        <taxon>Viridiplantae</taxon>
        <taxon>Streptophyta</taxon>
        <taxon>Embryophyta</taxon>
        <taxon>Tracheophyta</taxon>
        <taxon>Spermatophyta</taxon>
        <taxon>Magnoliopsida</taxon>
        <taxon>eudicotyledons</taxon>
        <taxon>Gunneridae</taxon>
        <taxon>Pentapetalae</taxon>
        <taxon>rosids</taxon>
        <taxon>fabids</taxon>
        <taxon>Fagales</taxon>
        <taxon>Fagaceae</taxon>
        <taxon>Fagus</taxon>
    </lineage>
</organism>
<dbReference type="PANTHER" id="PTHR46033">
    <property type="entry name" value="PROTEIN MAIN-LIKE 2"/>
    <property type="match status" value="1"/>
</dbReference>
<evidence type="ECO:0000256" key="1">
    <source>
        <dbReference type="SAM" id="MobiDB-lite"/>
    </source>
</evidence>
<dbReference type="Pfam" id="PF10536">
    <property type="entry name" value="PMD"/>
    <property type="match status" value="1"/>
</dbReference>
<dbReference type="InterPro" id="IPR044824">
    <property type="entry name" value="MAIN-like"/>
</dbReference>
<proteinExistence type="predicted"/>
<accession>A0A2N9EVS4</accession>
<protein>
    <recommendedName>
        <fullName evidence="2">Aminotransferase-like plant mobile domain-containing protein</fullName>
    </recommendedName>
</protein>